<dbReference type="OMA" id="MEDHGQN"/>
<evidence type="ECO:0000313" key="2">
    <source>
        <dbReference type="EMBL" id="KAG2404689.1"/>
    </source>
</evidence>
<dbReference type="AlphaFoldDB" id="A0A0L9U4E4"/>
<dbReference type="EMBL" id="JABFOF010000002">
    <property type="protein sequence ID" value="KAG2404689.1"/>
    <property type="molecule type" value="Genomic_DNA"/>
</dbReference>
<reference evidence="3" key="2">
    <citation type="submission" date="2015-02" db="EMBL/GenBank/DDBJ databases">
        <authorList>
            <person name="Chooi Y.-H."/>
        </authorList>
    </citation>
    <scope>NUCLEOTIDE SEQUENCE</scope>
    <source>
        <tissue evidence="3">Seedling</tissue>
    </source>
</reference>
<evidence type="ECO:0000256" key="1">
    <source>
        <dbReference type="SAM" id="MobiDB-lite"/>
    </source>
</evidence>
<name>A0A0L9U4E4_PHAAN</name>
<dbReference type="Proteomes" id="UP000053144">
    <property type="component" value="Chromosome 3"/>
</dbReference>
<dbReference type="Proteomes" id="UP000743370">
    <property type="component" value="Unassembled WGS sequence"/>
</dbReference>
<dbReference type="Gramene" id="KOM37532">
    <property type="protein sequence ID" value="KOM37532"/>
    <property type="gene ID" value="LR48_Vigan03g091400"/>
</dbReference>
<dbReference type="EMBL" id="CM003373">
    <property type="protein sequence ID" value="KOM37532.1"/>
    <property type="molecule type" value="Genomic_DNA"/>
</dbReference>
<evidence type="ECO:0000313" key="5">
    <source>
        <dbReference type="Proteomes" id="UP000743370"/>
    </source>
</evidence>
<organism evidence="3 4">
    <name type="scientific">Phaseolus angularis</name>
    <name type="common">Azuki bean</name>
    <name type="synonym">Vigna angularis</name>
    <dbReference type="NCBI Taxonomy" id="3914"/>
    <lineage>
        <taxon>Eukaryota</taxon>
        <taxon>Viridiplantae</taxon>
        <taxon>Streptophyta</taxon>
        <taxon>Embryophyta</taxon>
        <taxon>Tracheophyta</taxon>
        <taxon>Spermatophyta</taxon>
        <taxon>Magnoliopsida</taxon>
        <taxon>eudicotyledons</taxon>
        <taxon>Gunneridae</taxon>
        <taxon>Pentapetalae</taxon>
        <taxon>rosids</taxon>
        <taxon>fabids</taxon>
        <taxon>Fabales</taxon>
        <taxon>Fabaceae</taxon>
        <taxon>Papilionoideae</taxon>
        <taxon>50 kb inversion clade</taxon>
        <taxon>NPAAA clade</taxon>
        <taxon>indigoferoid/millettioid clade</taxon>
        <taxon>Phaseoleae</taxon>
        <taxon>Vigna</taxon>
    </lineage>
</organism>
<accession>A0A0L9U4E4</accession>
<protein>
    <submittedName>
        <fullName evidence="3">Uncharacterized protein</fullName>
    </submittedName>
</protein>
<reference evidence="4" key="1">
    <citation type="journal article" date="2015" name="Proc. Natl. Acad. Sci. U.S.A.">
        <title>Genome sequencing of adzuki bean (Vigna angularis) provides insight into high starch and low fat accumulation and domestication.</title>
        <authorList>
            <person name="Yang K."/>
            <person name="Tian Z."/>
            <person name="Chen C."/>
            <person name="Luo L."/>
            <person name="Zhao B."/>
            <person name="Wang Z."/>
            <person name="Yu L."/>
            <person name="Li Y."/>
            <person name="Sun Y."/>
            <person name="Li W."/>
            <person name="Chen Y."/>
            <person name="Li Y."/>
            <person name="Zhang Y."/>
            <person name="Ai D."/>
            <person name="Zhao J."/>
            <person name="Shang C."/>
            <person name="Ma Y."/>
            <person name="Wu B."/>
            <person name="Wang M."/>
            <person name="Gao L."/>
            <person name="Sun D."/>
            <person name="Zhang P."/>
            <person name="Guo F."/>
            <person name="Wang W."/>
            <person name="Li Y."/>
            <person name="Wang J."/>
            <person name="Varshney R.K."/>
            <person name="Wang J."/>
            <person name="Ling H.Q."/>
            <person name="Wan P."/>
        </authorList>
    </citation>
    <scope>NUCLEOTIDE SEQUENCE</scope>
    <source>
        <strain evidence="4">cv. Jingnong 6</strain>
    </source>
</reference>
<dbReference type="OrthoDB" id="1395160at2759"/>
<sequence>MEDHGQNPRKRHNVFGVFVDKSLGHPSSVAEDHDPKKLKHNSEAPLSSIDHQAPALALPNMLVSAFEENTTDGIKFQLFVSKSYSASTSTSPPPVYTLKVTSASNNNTEVEPAGNIADKGVAPVLTETRIVAEGQFMLRSRL</sequence>
<reference evidence="2 5" key="3">
    <citation type="submission" date="2020-05" db="EMBL/GenBank/DDBJ databases">
        <title>Vigna angularis (adzuki bean) Var. LongXiaoDou No. 4 denovo assembly.</title>
        <authorList>
            <person name="Xiang H."/>
        </authorList>
    </citation>
    <scope>NUCLEOTIDE SEQUENCE [LARGE SCALE GENOMIC DNA]</scope>
    <source>
        <tissue evidence="2">Leaf</tissue>
    </source>
</reference>
<evidence type="ECO:0000313" key="4">
    <source>
        <dbReference type="Proteomes" id="UP000053144"/>
    </source>
</evidence>
<feature type="region of interest" description="Disordered" evidence="1">
    <location>
        <begin position="25"/>
        <end position="50"/>
    </location>
</feature>
<evidence type="ECO:0000313" key="3">
    <source>
        <dbReference type="EMBL" id="KOM37532.1"/>
    </source>
</evidence>
<dbReference type="KEGG" id="var:108328643"/>
<gene>
    <name evidence="2" type="ORF">HKW66_Vig0116110</name>
    <name evidence="3" type="ORF">LR48_Vigan03g091400</name>
</gene>
<proteinExistence type="predicted"/>